<feature type="compositionally biased region" description="Basic and acidic residues" evidence="2">
    <location>
        <begin position="623"/>
        <end position="632"/>
    </location>
</feature>
<keyword evidence="1" id="KW-0479">Metal-binding</keyword>
<feature type="domain" description="CCHC-type" evidence="3">
    <location>
        <begin position="20"/>
        <end position="35"/>
    </location>
</feature>
<dbReference type="Pfam" id="PF00098">
    <property type="entry name" value="zf-CCHC"/>
    <property type="match status" value="1"/>
</dbReference>
<reference evidence="4" key="1">
    <citation type="journal article" date="2023" name="Mol. Phylogenet. Evol.">
        <title>Genome-scale phylogeny and comparative genomics of the fungal order Sordariales.</title>
        <authorList>
            <person name="Hensen N."/>
            <person name="Bonometti L."/>
            <person name="Westerberg I."/>
            <person name="Brannstrom I.O."/>
            <person name="Guillou S."/>
            <person name="Cros-Aarteil S."/>
            <person name="Calhoun S."/>
            <person name="Haridas S."/>
            <person name="Kuo A."/>
            <person name="Mondo S."/>
            <person name="Pangilinan J."/>
            <person name="Riley R."/>
            <person name="LaButti K."/>
            <person name="Andreopoulos B."/>
            <person name="Lipzen A."/>
            <person name="Chen C."/>
            <person name="Yan M."/>
            <person name="Daum C."/>
            <person name="Ng V."/>
            <person name="Clum A."/>
            <person name="Steindorff A."/>
            <person name="Ohm R.A."/>
            <person name="Martin F."/>
            <person name="Silar P."/>
            <person name="Natvig D.O."/>
            <person name="Lalanne C."/>
            <person name="Gautier V."/>
            <person name="Ament-Velasquez S.L."/>
            <person name="Kruys A."/>
            <person name="Hutchinson M.I."/>
            <person name="Powell A.J."/>
            <person name="Barry K."/>
            <person name="Miller A.N."/>
            <person name="Grigoriev I.V."/>
            <person name="Debuchy R."/>
            <person name="Gladieux P."/>
            <person name="Hiltunen Thoren M."/>
            <person name="Johannesson H."/>
        </authorList>
    </citation>
    <scope>NUCLEOTIDE SEQUENCE</scope>
    <source>
        <strain evidence="4">CBS 123565</strain>
    </source>
</reference>
<dbReference type="InterPro" id="IPR001878">
    <property type="entry name" value="Znf_CCHC"/>
</dbReference>
<feature type="compositionally biased region" description="Pro residues" evidence="2">
    <location>
        <begin position="163"/>
        <end position="196"/>
    </location>
</feature>
<keyword evidence="5" id="KW-1185">Reference proteome</keyword>
<organism evidence="4 5">
    <name type="scientific">Trichocladium antarcticum</name>
    <dbReference type="NCBI Taxonomy" id="1450529"/>
    <lineage>
        <taxon>Eukaryota</taxon>
        <taxon>Fungi</taxon>
        <taxon>Dikarya</taxon>
        <taxon>Ascomycota</taxon>
        <taxon>Pezizomycotina</taxon>
        <taxon>Sordariomycetes</taxon>
        <taxon>Sordariomycetidae</taxon>
        <taxon>Sordariales</taxon>
        <taxon>Chaetomiaceae</taxon>
        <taxon>Trichocladium</taxon>
    </lineage>
</organism>
<dbReference type="AlphaFoldDB" id="A0AAN6ZD06"/>
<feature type="region of interest" description="Disordered" evidence="2">
    <location>
        <begin position="480"/>
        <end position="684"/>
    </location>
</feature>
<proteinExistence type="predicted"/>
<dbReference type="Proteomes" id="UP001304895">
    <property type="component" value="Unassembled WGS sequence"/>
</dbReference>
<evidence type="ECO:0000313" key="4">
    <source>
        <dbReference type="EMBL" id="KAK4134570.1"/>
    </source>
</evidence>
<dbReference type="PROSITE" id="PS50158">
    <property type="entry name" value="ZF_CCHC"/>
    <property type="match status" value="1"/>
</dbReference>
<dbReference type="SUPFAM" id="SSF57756">
    <property type="entry name" value="Retrovirus zinc finger-like domains"/>
    <property type="match status" value="1"/>
</dbReference>
<evidence type="ECO:0000256" key="1">
    <source>
        <dbReference type="PROSITE-ProRule" id="PRU00047"/>
    </source>
</evidence>
<evidence type="ECO:0000313" key="5">
    <source>
        <dbReference type="Proteomes" id="UP001304895"/>
    </source>
</evidence>
<keyword evidence="1" id="KW-0863">Zinc-finger</keyword>
<dbReference type="InterPro" id="IPR036875">
    <property type="entry name" value="Znf_CCHC_sf"/>
</dbReference>
<dbReference type="GO" id="GO:0003676">
    <property type="term" value="F:nucleic acid binding"/>
    <property type="evidence" value="ECO:0007669"/>
    <property type="project" value="InterPro"/>
</dbReference>
<feature type="compositionally biased region" description="Basic and acidic residues" evidence="2">
    <location>
        <begin position="584"/>
        <end position="595"/>
    </location>
</feature>
<feature type="compositionally biased region" description="Pro residues" evidence="2">
    <location>
        <begin position="208"/>
        <end position="276"/>
    </location>
</feature>
<feature type="compositionally biased region" description="Basic and acidic residues" evidence="2">
    <location>
        <begin position="318"/>
        <end position="334"/>
    </location>
</feature>
<accession>A0AAN6ZD06</accession>
<feature type="compositionally biased region" description="Basic and acidic residues" evidence="2">
    <location>
        <begin position="344"/>
        <end position="353"/>
    </location>
</feature>
<feature type="compositionally biased region" description="Low complexity" evidence="2">
    <location>
        <begin position="655"/>
        <end position="672"/>
    </location>
</feature>
<sequence>MVTMTSTAPGQAPPQREPLCYNCGGTGHWVVACPEPTRSLPDGYQRWQSQNQGHGSSERGGMSQDRKGAIVTRYAPPPTRYGHLQPPPPPPPFPPSAPLPLPPPPPPPPPQAHSRPGFPPNPYGAYLAPPPPPQYGQYPVPPPPPPPQYAQQSRYGQPQYGPSYPPPPPPPANYYPPVAAPLPPHPPPPPPPPPLSFPHGTWPQQGYGPPPPPPGVSTYPPAPPLYPTPPAPPPTEYRYPPGQPPSFGPPPPHNGGHHPPPPGLTPPQHGLPPTPPLSVNQTPLGTNRGKHSKNHGSRRSHQRDKHRLGHEKRGHGKLAHEKHGQESHGLEKQGKGGSRHGRQERRPTQDDVPVKTVPAQDDAQITAGDGETPATKNEDEREGEWDFESEEALKHVFPEIKVKLADPVGIPLPDQYTDNPTIPPTYNATCIKSEYFQEHNAQEFARSVRDLAFWDTLKHDPVFMHYHGMALRRFPGSDHKYPTYDRSDPPSPSAPVRFPPRFETDKSSSEVIPANNIPVQAGIIYPNGYDRHHSSHDHRPREPTWDRRRGTEQDNGRRPSKRSIDATCEKDREDSVKRPRWSQSRRDKSPDDNKGESGSNYNRRPALDRLQDSGYYSGPSQDRTPHGEDSRGRRPCYSSYQNRGSRSPSPDRSVTRSGSRGRTRSPASATSNRNRRRSESPLTKMDMRLLGMAGVWWSDEDEDESPKPRVIKKPIRRVKVAEAFNRRW</sequence>
<feature type="compositionally biased region" description="Pro residues" evidence="2">
    <location>
        <begin position="75"/>
        <end position="148"/>
    </location>
</feature>
<evidence type="ECO:0000259" key="3">
    <source>
        <dbReference type="PROSITE" id="PS50158"/>
    </source>
</evidence>
<feature type="compositionally biased region" description="Polar residues" evidence="2">
    <location>
        <begin position="46"/>
        <end position="55"/>
    </location>
</feature>
<gene>
    <name evidence="4" type="ORF">BT67DRAFT_298385</name>
</gene>
<dbReference type="Gene3D" id="4.10.60.10">
    <property type="entry name" value="Zinc finger, CCHC-type"/>
    <property type="match status" value="1"/>
</dbReference>
<name>A0AAN6ZD06_9PEZI</name>
<dbReference type="SMART" id="SM00343">
    <property type="entry name" value="ZnF_C2HC"/>
    <property type="match status" value="1"/>
</dbReference>
<feature type="compositionally biased region" description="Basic residues" evidence="2">
    <location>
        <begin position="288"/>
        <end position="317"/>
    </location>
</feature>
<dbReference type="EMBL" id="MU853408">
    <property type="protein sequence ID" value="KAK4134570.1"/>
    <property type="molecule type" value="Genomic_DNA"/>
</dbReference>
<feature type="compositionally biased region" description="Basic and acidic residues" evidence="2">
    <location>
        <begin position="529"/>
        <end position="577"/>
    </location>
</feature>
<feature type="compositionally biased region" description="Polar residues" evidence="2">
    <location>
        <begin position="638"/>
        <end position="650"/>
    </location>
</feature>
<feature type="region of interest" description="Disordered" evidence="2">
    <location>
        <begin position="34"/>
        <end position="385"/>
    </location>
</feature>
<dbReference type="GO" id="GO:0008270">
    <property type="term" value="F:zinc ion binding"/>
    <property type="evidence" value="ECO:0007669"/>
    <property type="project" value="UniProtKB-KW"/>
</dbReference>
<comment type="caution">
    <text evidence="4">The sequence shown here is derived from an EMBL/GenBank/DDBJ whole genome shotgun (WGS) entry which is preliminary data.</text>
</comment>
<evidence type="ECO:0000256" key="2">
    <source>
        <dbReference type="SAM" id="MobiDB-lite"/>
    </source>
</evidence>
<keyword evidence="1" id="KW-0862">Zinc</keyword>
<reference evidence="4" key="2">
    <citation type="submission" date="2023-05" db="EMBL/GenBank/DDBJ databases">
        <authorList>
            <consortium name="Lawrence Berkeley National Laboratory"/>
            <person name="Steindorff A."/>
            <person name="Hensen N."/>
            <person name="Bonometti L."/>
            <person name="Westerberg I."/>
            <person name="Brannstrom I.O."/>
            <person name="Guillou S."/>
            <person name="Cros-Aarteil S."/>
            <person name="Calhoun S."/>
            <person name="Haridas S."/>
            <person name="Kuo A."/>
            <person name="Mondo S."/>
            <person name="Pangilinan J."/>
            <person name="Riley R."/>
            <person name="Labutti K."/>
            <person name="Andreopoulos B."/>
            <person name="Lipzen A."/>
            <person name="Chen C."/>
            <person name="Yanf M."/>
            <person name="Daum C."/>
            <person name="Ng V."/>
            <person name="Clum A."/>
            <person name="Ohm R."/>
            <person name="Martin F."/>
            <person name="Silar P."/>
            <person name="Natvig D."/>
            <person name="Lalanne C."/>
            <person name="Gautier V."/>
            <person name="Ament-Velasquez S.L."/>
            <person name="Kruys A."/>
            <person name="Hutchinson M.I."/>
            <person name="Powell A.J."/>
            <person name="Barry K."/>
            <person name="Miller A.N."/>
            <person name="Grigoriev I.V."/>
            <person name="Debuchy R."/>
            <person name="Gladieux P."/>
            <person name="Thoren M.H."/>
            <person name="Johannesson H."/>
        </authorList>
    </citation>
    <scope>NUCLEOTIDE SEQUENCE</scope>
    <source>
        <strain evidence="4">CBS 123565</strain>
    </source>
</reference>
<protein>
    <recommendedName>
        <fullName evidence="3">CCHC-type domain-containing protein</fullName>
    </recommendedName>
</protein>